<dbReference type="Gene3D" id="3.30.565.10">
    <property type="entry name" value="Histidine kinase-like ATPase, C-terminal domain"/>
    <property type="match status" value="1"/>
</dbReference>
<keyword evidence="1" id="KW-1133">Transmembrane helix</keyword>
<dbReference type="eggNOG" id="COG2972">
    <property type="taxonomic scope" value="Bacteria"/>
</dbReference>
<dbReference type="EMBL" id="BAVZ01000008">
    <property type="protein sequence ID" value="GAF08860.1"/>
    <property type="molecule type" value="Genomic_DNA"/>
</dbReference>
<evidence type="ECO:0008006" key="6">
    <source>
        <dbReference type="Google" id="ProtNLM"/>
    </source>
</evidence>
<dbReference type="RefSeq" id="WP_036649656.1">
    <property type="nucleotide sequence ID" value="NZ_BAVZ01000008.1"/>
</dbReference>
<dbReference type="Pfam" id="PF02518">
    <property type="entry name" value="HATPase_c"/>
    <property type="match status" value="1"/>
</dbReference>
<feature type="domain" description="Histidine kinase/HSP90-like ATPase" evidence="2">
    <location>
        <begin position="482"/>
        <end position="587"/>
    </location>
</feature>
<keyword evidence="1" id="KW-0812">Transmembrane</keyword>
<keyword evidence="1" id="KW-0472">Membrane</keyword>
<accession>W7YD65</accession>
<reference evidence="4 5" key="1">
    <citation type="journal article" date="2014" name="Genome Announc.">
        <title>Draft Genome Sequence of Paenibacillus pini JCM 16418T, Isolated from the Rhizosphere of Pine Tree.</title>
        <authorList>
            <person name="Yuki M."/>
            <person name="Oshima K."/>
            <person name="Suda W."/>
            <person name="Oshida Y."/>
            <person name="Kitamura K."/>
            <person name="Iida Y."/>
            <person name="Hattori M."/>
            <person name="Ohkuma M."/>
        </authorList>
    </citation>
    <scope>NUCLEOTIDE SEQUENCE [LARGE SCALE GENOMIC DNA]</scope>
    <source>
        <strain evidence="4 5">JCM 16418</strain>
    </source>
</reference>
<sequence>MKIRTKMFFNTAIVMILLLGTLTYSMTTYTSDILMEKMEQDVEFSTSQLAQNIDSLLQSYEQMIDSLYTNSDLQHKLLKKYDKITDAQEVYFDYFLPYADMVRMSKNIFKLTLYTHNPTFQFADVKWINDEISQSDWYKAAEHSSQRLAKSWSSLGIDPYYRFRVFRLTQRMNNPVINSPVYVTLDLQEQLLESLISKENKNQRFIVCLPNGQVILDSFLDTKAPGDIREYDFYHQVEQAKANKAVYIEEKNERYLLTVKSLNSRTSVRGLKTIVLTPTGELTTKVTEMRRIAIILFISSIFISVITMYMISRKLTKRLMILASKMRKDNVSETYSHIALQGNDEITQLGRIYNQMMLRNSLLIKEVYDIGMNGKELELKAKESELYALQTQINPHYLFNTLNAIRGSLLKKGDKDNAEIIKLLARSFRNVLGKSGSVVRLDEEMGIVDTYLRIQSYRFGDRLHYHINIPKEHSTYQLPRLALQTLVENAIIHALEKNENETHIYIESQVMDHDRYHITVRDNGPGIPLAALNQIRQHLNDSSMEHEQNIGLRNIHQRLTCKYGHEYGLSMYSEEGKGTSVTIIIPLWM</sequence>
<name>W7YD65_9BACL</name>
<proteinExistence type="predicted"/>
<gene>
    <name evidence="4" type="ORF">JCM16418_2968</name>
</gene>
<feature type="transmembrane region" description="Helical" evidence="1">
    <location>
        <begin position="292"/>
        <end position="311"/>
    </location>
</feature>
<comment type="caution">
    <text evidence="4">The sequence shown here is derived from an EMBL/GenBank/DDBJ whole genome shotgun (WGS) entry which is preliminary data.</text>
</comment>
<keyword evidence="5" id="KW-1185">Reference proteome</keyword>
<evidence type="ECO:0000259" key="2">
    <source>
        <dbReference type="Pfam" id="PF02518"/>
    </source>
</evidence>
<dbReference type="InterPro" id="IPR003594">
    <property type="entry name" value="HATPase_dom"/>
</dbReference>
<dbReference type="OrthoDB" id="9776552at2"/>
<dbReference type="Proteomes" id="UP000019364">
    <property type="component" value="Unassembled WGS sequence"/>
</dbReference>
<feature type="domain" description="Signal transduction histidine kinase internal region" evidence="3">
    <location>
        <begin position="385"/>
        <end position="463"/>
    </location>
</feature>
<dbReference type="STRING" id="1236976.JCM16418_2968"/>
<evidence type="ECO:0000313" key="5">
    <source>
        <dbReference type="Proteomes" id="UP000019364"/>
    </source>
</evidence>
<dbReference type="PANTHER" id="PTHR34220">
    <property type="entry name" value="SENSOR HISTIDINE KINASE YPDA"/>
    <property type="match status" value="1"/>
</dbReference>
<evidence type="ECO:0000313" key="4">
    <source>
        <dbReference type="EMBL" id="GAF08860.1"/>
    </source>
</evidence>
<dbReference type="AlphaFoldDB" id="W7YD65"/>
<evidence type="ECO:0000256" key="1">
    <source>
        <dbReference type="SAM" id="Phobius"/>
    </source>
</evidence>
<protein>
    <recommendedName>
        <fullName evidence="6">Histidine kinase</fullName>
    </recommendedName>
</protein>
<evidence type="ECO:0000259" key="3">
    <source>
        <dbReference type="Pfam" id="PF06580"/>
    </source>
</evidence>
<dbReference type="GO" id="GO:0016020">
    <property type="term" value="C:membrane"/>
    <property type="evidence" value="ECO:0007669"/>
    <property type="project" value="InterPro"/>
</dbReference>
<dbReference type="SUPFAM" id="SSF55874">
    <property type="entry name" value="ATPase domain of HSP90 chaperone/DNA topoisomerase II/histidine kinase"/>
    <property type="match status" value="1"/>
</dbReference>
<dbReference type="Gene3D" id="6.10.340.10">
    <property type="match status" value="1"/>
</dbReference>
<dbReference type="PANTHER" id="PTHR34220:SF7">
    <property type="entry name" value="SENSOR HISTIDINE KINASE YPDA"/>
    <property type="match status" value="1"/>
</dbReference>
<dbReference type="InterPro" id="IPR010559">
    <property type="entry name" value="Sig_transdc_His_kin_internal"/>
</dbReference>
<dbReference type="InterPro" id="IPR036890">
    <property type="entry name" value="HATPase_C_sf"/>
</dbReference>
<dbReference type="GO" id="GO:0000155">
    <property type="term" value="F:phosphorelay sensor kinase activity"/>
    <property type="evidence" value="ECO:0007669"/>
    <property type="project" value="InterPro"/>
</dbReference>
<organism evidence="4 5">
    <name type="scientific">Paenibacillus pini JCM 16418</name>
    <dbReference type="NCBI Taxonomy" id="1236976"/>
    <lineage>
        <taxon>Bacteria</taxon>
        <taxon>Bacillati</taxon>
        <taxon>Bacillota</taxon>
        <taxon>Bacilli</taxon>
        <taxon>Bacillales</taxon>
        <taxon>Paenibacillaceae</taxon>
        <taxon>Paenibacillus</taxon>
    </lineage>
</organism>
<dbReference type="Pfam" id="PF06580">
    <property type="entry name" value="His_kinase"/>
    <property type="match status" value="1"/>
</dbReference>
<dbReference type="InterPro" id="IPR050640">
    <property type="entry name" value="Bact_2-comp_sensor_kinase"/>
</dbReference>